<gene>
    <name evidence="2" type="ORF">O3M35_011921</name>
</gene>
<evidence type="ECO:0000256" key="1">
    <source>
        <dbReference type="SAM" id="MobiDB-lite"/>
    </source>
</evidence>
<accession>A0AAW1D378</accession>
<evidence type="ECO:0000313" key="2">
    <source>
        <dbReference type="EMBL" id="KAK9503322.1"/>
    </source>
</evidence>
<feature type="region of interest" description="Disordered" evidence="1">
    <location>
        <begin position="1"/>
        <end position="32"/>
    </location>
</feature>
<reference evidence="2 3" key="1">
    <citation type="submission" date="2022-12" db="EMBL/GenBank/DDBJ databases">
        <title>Chromosome-level genome assembly of true bugs.</title>
        <authorList>
            <person name="Ma L."/>
            <person name="Li H."/>
        </authorList>
    </citation>
    <scope>NUCLEOTIDE SEQUENCE [LARGE SCALE GENOMIC DNA]</scope>
    <source>
        <strain evidence="2">Lab_2022b</strain>
    </source>
</reference>
<sequence>MSSTVEKEGAENIKEDSKNESDENEKSNKLDESRLQYENGKCFYKVDVYGLFIKFKYLQKENVYLSSAGKQYKWDNEANSWTVTNDSEPSKNSGNIKTVENDEEKEDENGGDDEEEEFDEGKSKKMKLVVRQDMSEGIYGTDGENHTYTDPNDGTVYVWDKEKNAWFPKIDDDFLAQYQMSYGFIKPDPSDSALPESKVQVDSDDKVRPKEDSVSKPEEKEDTWFEVGDEHNTKVYVSNLPTDITEQEFIDLMQKCGLVMKDVETGKMKIKLYTEPGSDMLKGDALCTYIKVSDLFI</sequence>
<feature type="region of interest" description="Disordered" evidence="1">
    <location>
        <begin position="82"/>
        <end position="125"/>
    </location>
</feature>
<dbReference type="SUPFAM" id="SSF54928">
    <property type="entry name" value="RNA-binding domain, RBD"/>
    <property type="match status" value="1"/>
</dbReference>
<dbReference type="EMBL" id="JAPXFL010000008">
    <property type="protein sequence ID" value="KAK9503322.1"/>
    <property type="molecule type" value="Genomic_DNA"/>
</dbReference>
<dbReference type="InterPro" id="IPR012677">
    <property type="entry name" value="Nucleotide-bd_a/b_plait_sf"/>
</dbReference>
<feature type="compositionally biased region" description="Polar residues" evidence="1">
    <location>
        <begin position="82"/>
        <end position="98"/>
    </location>
</feature>
<dbReference type="PANTHER" id="PTHR15608:SF0">
    <property type="entry name" value="HIV TAT-SPECIFIC FACTOR 1"/>
    <property type="match status" value="1"/>
</dbReference>
<keyword evidence="3" id="KW-1185">Reference proteome</keyword>
<organism evidence="2 3">
    <name type="scientific">Rhynocoris fuscipes</name>
    <dbReference type="NCBI Taxonomy" id="488301"/>
    <lineage>
        <taxon>Eukaryota</taxon>
        <taxon>Metazoa</taxon>
        <taxon>Ecdysozoa</taxon>
        <taxon>Arthropoda</taxon>
        <taxon>Hexapoda</taxon>
        <taxon>Insecta</taxon>
        <taxon>Pterygota</taxon>
        <taxon>Neoptera</taxon>
        <taxon>Paraneoptera</taxon>
        <taxon>Hemiptera</taxon>
        <taxon>Heteroptera</taxon>
        <taxon>Panheteroptera</taxon>
        <taxon>Cimicomorpha</taxon>
        <taxon>Reduviidae</taxon>
        <taxon>Harpactorinae</taxon>
        <taxon>Harpactorini</taxon>
        <taxon>Rhynocoris</taxon>
    </lineage>
</organism>
<dbReference type="InterPro" id="IPR034393">
    <property type="entry name" value="TatSF1-like"/>
</dbReference>
<feature type="compositionally biased region" description="Basic and acidic residues" evidence="1">
    <location>
        <begin position="199"/>
        <end position="220"/>
    </location>
</feature>
<dbReference type="PANTHER" id="PTHR15608">
    <property type="entry name" value="SPLICING FACTOR U2AF-ASSOCIATED PROTEIN 2"/>
    <property type="match status" value="1"/>
</dbReference>
<dbReference type="AlphaFoldDB" id="A0AAW1D378"/>
<dbReference type="InterPro" id="IPR035979">
    <property type="entry name" value="RBD_domain_sf"/>
</dbReference>
<dbReference type="Proteomes" id="UP001461498">
    <property type="component" value="Unassembled WGS sequence"/>
</dbReference>
<name>A0AAW1D378_9HEMI</name>
<feature type="region of interest" description="Disordered" evidence="1">
    <location>
        <begin position="186"/>
        <end position="220"/>
    </location>
</feature>
<proteinExistence type="predicted"/>
<dbReference type="GO" id="GO:0005686">
    <property type="term" value="C:U2 snRNP"/>
    <property type="evidence" value="ECO:0007669"/>
    <property type="project" value="TreeGrafter"/>
</dbReference>
<dbReference type="GO" id="GO:0005684">
    <property type="term" value="C:U2-type spliceosomal complex"/>
    <property type="evidence" value="ECO:0007669"/>
    <property type="project" value="TreeGrafter"/>
</dbReference>
<dbReference type="GO" id="GO:0003723">
    <property type="term" value="F:RNA binding"/>
    <property type="evidence" value="ECO:0007669"/>
    <property type="project" value="TreeGrafter"/>
</dbReference>
<protein>
    <submittedName>
        <fullName evidence="2">Uncharacterized protein</fullName>
    </submittedName>
</protein>
<dbReference type="Gene3D" id="3.30.70.330">
    <property type="match status" value="1"/>
</dbReference>
<evidence type="ECO:0000313" key="3">
    <source>
        <dbReference type="Proteomes" id="UP001461498"/>
    </source>
</evidence>
<comment type="caution">
    <text evidence="2">The sequence shown here is derived from an EMBL/GenBank/DDBJ whole genome shotgun (WGS) entry which is preliminary data.</text>
</comment>
<feature type="compositionally biased region" description="Acidic residues" evidence="1">
    <location>
        <begin position="101"/>
        <end position="119"/>
    </location>
</feature>